<keyword evidence="3" id="KW-1185">Reference proteome</keyword>
<name>A0A5B0DY13_9HYPH</name>
<organism evidence="2 3">
    <name type="scientific">Aureimonas fodinaquatilis</name>
    <dbReference type="NCBI Taxonomy" id="2565783"/>
    <lineage>
        <taxon>Bacteria</taxon>
        <taxon>Pseudomonadati</taxon>
        <taxon>Pseudomonadota</taxon>
        <taxon>Alphaproteobacteria</taxon>
        <taxon>Hyphomicrobiales</taxon>
        <taxon>Aurantimonadaceae</taxon>
        <taxon>Aureimonas</taxon>
    </lineage>
</organism>
<feature type="transmembrane region" description="Helical" evidence="1">
    <location>
        <begin position="28"/>
        <end position="48"/>
    </location>
</feature>
<evidence type="ECO:0000256" key="1">
    <source>
        <dbReference type="SAM" id="Phobius"/>
    </source>
</evidence>
<evidence type="ECO:0000313" key="2">
    <source>
        <dbReference type="EMBL" id="KAA0971664.1"/>
    </source>
</evidence>
<sequence>MGGELAPSTQIAEAECLANGERSQFSDFIPAFALLAAGLIALLIAFAASSEDRGQYVIVTAPWADTVQTIRQISSTGGGFLEFGGFSNIVLAASSDPDFVSSMQAEGAWLVLPLPRLAGCFALSGEAEK</sequence>
<protein>
    <submittedName>
        <fullName evidence="2">Uncharacterized protein</fullName>
    </submittedName>
</protein>
<reference evidence="2 3" key="1">
    <citation type="submission" date="2019-08" db="EMBL/GenBank/DDBJ databases">
        <title>Aureimonas fodiniaquatilis sp. nov., isolated from a coal mine wastewater.</title>
        <authorList>
            <person name="Kim W."/>
        </authorList>
    </citation>
    <scope>NUCLEOTIDE SEQUENCE [LARGE SCALE GENOMIC DNA]</scope>
    <source>
        <strain evidence="2 3">CAU 1482</strain>
    </source>
</reference>
<dbReference type="Proteomes" id="UP000324738">
    <property type="component" value="Unassembled WGS sequence"/>
</dbReference>
<gene>
    <name evidence="2" type="ORF">FPY71_00565</name>
</gene>
<dbReference type="AlphaFoldDB" id="A0A5B0DY13"/>
<keyword evidence="1" id="KW-0812">Transmembrane</keyword>
<keyword evidence="1" id="KW-1133">Transmembrane helix</keyword>
<evidence type="ECO:0000313" key="3">
    <source>
        <dbReference type="Proteomes" id="UP000324738"/>
    </source>
</evidence>
<keyword evidence="1" id="KW-0472">Membrane</keyword>
<dbReference type="EMBL" id="VTWH01000001">
    <property type="protein sequence ID" value="KAA0971664.1"/>
    <property type="molecule type" value="Genomic_DNA"/>
</dbReference>
<accession>A0A5B0DY13</accession>
<comment type="caution">
    <text evidence="2">The sequence shown here is derived from an EMBL/GenBank/DDBJ whole genome shotgun (WGS) entry which is preliminary data.</text>
</comment>
<proteinExistence type="predicted"/>